<gene>
    <name evidence="1" type="ORF">NDU88_006907</name>
</gene>
<name>A0AAV7NUQ8_PLEWA</name>
<dbReference type="EMBL" id="JANPWB010000012">
    <property type="protein sequence ID" value="KAJ1118719.1"/>
    <property type="molecule type" value="Genomic_DNA"/>
</dbReference>
<keyword evidence="2" id="KW-1185">Reference proteome</keyword>
<sequence length="85" mass="9484">MYTLQDGLVGQAECETQRKLGTYLAYHLRAPFGTTEQHTFRLPSDGTLWYKGKECSRCLEKALAYAPVGAKHVLADSCVLSLDLF</sequence>
<reference evidence="1" key="1">
    <citation type="journal article" date="2022" name="bioRxiv">
        <title>Sequencing and chromosome-scale assembly of the giantPleurodeles waltlgenome.</title>
        <authorList>
            <person name="Brown T."/>
            <person name="Elewa A."/>
            <person name="Iarovenko S."/>
            <person name="Subramanian E."/>
            <person name="Araus A.J."/>
            <person name="Petzold A."/>
            <person name="Susuki M."/>
            <person name="Suzuki K.-i.T."/>
            <person name="Hayashi T."/>
            <person name="Toyoda A."/>
            <person name="Oliveira C."/>
            <person name="Osipova E."/>
            <person name="Leigh N.D."/>
            <person name="Simon A."/>
            <person name="Yun M.H."/>
        </authorList>
    </citation>
    <scope>NUCLEOTIDE SEQUENCE</scope>
    <source>
        <strain evidence="1">20211129_DDA</strain>
        <tissue evidence="1">Liver</tissue>
    </source>
</reference>
<evidence type="ECO:0000313" key="1">
    <source>
        <dbReference type="EMBL" id="KAJ1118719.1"/>
    </source>
</evidence>
<proteinExistence type="predicted"/>
<accession>A0AAV7NUQ8</accession>
<organism evidence="1 2">
    <name type="scientific">Pleurodeles waltl</name>
    <name type="common">Iberian ribbed newt</name>
    <dbReference type="NCBI Taxonomy" id="8319"/>
    <lineage>
        <taxon>Eukaryota</taxon>
        <taxon>Metazoa</taxon>
        <taxon>Chordata</taxon>
        <taxon>Craniata</taxon>
        <taxon>Vertebrata</taxon>
        <taxon>Euteleostomi</taxon>
        <taxon>Amphibia</taxon>
        <taxon>Batrachia</taxon>
        <taxon>Caudata</taxon>
        <taxon>Salamandroidea</taxon>
        <taxon>Salamandridae</taxon>
        <taxon>Pleurodelinae</taxon>
        <taxon>Pleurodeles</taxon>
    </lineage>
</organism>
<protein>
    <submittedName>
        <fullName evidence="1">Uncharacterized protein</fullName>
    </submittedName>
</protein>
<dbReference type="AlphaFoldDB" id="A0AAV7NUQ8"/>
<evidence type="ECO:0000313" key="2">
    <source>
        <dbReference type="Proteomes" id="UP001066276"/>
    </source>
</evidence>
<comment type="caution">
    <text evidence="1">The sequence shown here is derived from an EMBL/GenBank/DDBJ whole genome shotgun (WGS) entry which is preliminary data.</text>
</comment>
<dbReference type="Proteomes" id="UP001066276">
    <property type="component" value="Chromosome 8"/>
</dbReference>